<evidence type="ECO:0000313" key="1">
    <source>
        <dbReference type="EMBL" id="CAG8760512.1"/>
    </source>
</evidence>
<organism evidence="1 2">
    <name type="scientific">Dentiscutata heterogama</name>
    <dbReference type="NCBI Taxonomy" id="1316150"/>
    <lineage>
        <taxon>Eukaryota</taxon>
        <taxon>Fungi</taxon>
        <taxon>Fungi incertae sedis</taxon>
        <taxon>Mucoromycota</taxon>
        <taxon>Glomeromycotina</taxon>
        <taxon>Glomeromycetes</taxon>
        <taxon>Diversisporales</taxon>
        <taxon>Gigasporaceae</taxon>
        <taxon>Dentiscutata</taxon>
    </lineage>
</organism>
<keyword evidence="2" id="KW-1185">Reference proteome</keyword>
<accession>A0ACA9QQ32</accession>
<dbReference type="Proteomes" id="UP000789702">
    <property type="component" value="Unassembled WGS sequence"/>
</dbReference>
<name>A0ACA9QQ32_9GLOM</name>
<sequence length="88" mass="10275">MNIYKLSIIILFITQLIFTNNVIICYADQNDEKRDTEQRYFNSDMATGVVIGLSLSLISQYLNTQKICSFIQNTSDYIREIKEKIKAR</sequence>
<gene>
    <name evidence="1" type="ORF">DHETER_LOCUS15224</name>
</gene>
<feature type="non-terminal residue" evidence="1">
    <location>
        <position position="88"/>
    </location>
</feature>
<evidence type="ECO:0000313" key="2">
    <source>
        <dbReference type="Proteomes" id="UP000789702"/>
    </source>
</evidence>
<comment type="caution">
    <text evidence="1">The sequence shown here is derived from an EMBL/GenBank/DDBJ whole genome shotgun (WGS) entry which is preliminary data.</text>
</comment>
<reference evidence="1" key="1">
    <citation type="submission" date="2021-06" db="EMBL/GenBank/DDBJ databases">
        <authorList>
            <person name="Kallberg Y."/>
            <person name="Tangrot J."/>
            <person name="Rosling A."/>
        </authorList>
    </citation>
    <scope>NUCLEOTIDE SEQUENCE</scope>
    <source>
        <strain evidence="1">IL203A</strain>
    </source>
</reference>
<proteinExistence type="predicted"/>
<protein>
    <submittedName>
        <fullName evidence="1">4523_t:CDS:1</fullName>
    </submittedName>
</protein>
<dbReference type="EMBL" id="CAJVPU010051028">
    <property type="protein sequence ID" value="CAG8760512.1"/>
    <property type="molecule type" value="Genomic_DNA"/>
</dbReference>